<organism evidence="1 2">
    <name type="scientific">Candidatus Enterococcus clewellii</name>
    <dbReference type="NCBI Taxonomy" id="1834193"/>
    <lineage>
        <taxon>Bacteria</taxon>
        <taxon>Bacillati</taxon>
        <taxon>Bacillota</taxon>
        <taxon>Bacilli</taxon>
        <taxon>Lactobacillales</taxon>
        <taxon>Enterococcaceae</taxon>
        <taxon>Enterococcus</taxon>
    </lineage>
</organism>
<proteinExistence type="predicted"/>
<dbReference type="AlphaFoldDB" id="A0AAQ3Y073"/>
<evidence type="ECO:0000313" key="1">
    <source>
        <dbReference type="EMBL" id="WYJ92032.1"/>
    </source>
</evidence>
<reference evidence="1" key="1">
    <citation type="submission" date="2017-05" db="EMBL/GenBank/DDBJ databases">
        <authorList>
            <consortium name="The Broad Institute Genomics Platform"/>
            <consortium name="The Broad Institute Genomic Center for Infectious Diseases"/>
            <person name="Earl A."/>
            <person name="Manson A."/>
            <person name="Schwartman J."/>
            <person name="Gilmore M."/>
            <person name="Abouelleil A."/>
            <person name="Cao P."/>
            <person name="Chapman S."/>
            <person name="Cusick C."/>
            <person name="Shea T."/>
            <person name="Young S."/>
            <person name="Neafsey D."/>
            <person name="Nusbaum C."/>
            <person name="Birren B."/>
        </authorList>
    </citation>
    <scope>NUCLEOTIDE SEQUENCE</scope>
    <source>
        <strain evidence="1">9E7_DIV0242</strain>
    </source>
</reference>
<sequence length="37" mass="4149">MKVSFHISTNVKIKKDKTEAKQGPPSLLCFINESLCI</sequence>
<evidence type="ECO:0000313" key="2">
    <source>
        <dbReference type="Proteomes" id="UP000195141"/>
    </source>
</evidence>
<dbReference type="Proteomes" id="UP000195141">
    <property type="component" value="Chromosome"/>
</dbReference>
<dbReference type="EMBL" id="CP147247">
    <property type="protein sequence ID" value="WYJ92032.1"/>
    <property type="molecule type" value="Genomic_DNA"/>
</dbReference>
<protein>
    <submittedName>
        <fullName evidence="1">Uncharacterized protein</fullName>
    </submittedName>
</protein>
<keyword evidence="2" id="KW-1185">Reference proteome</keyword>
<accession>A0AAQ3Y073</accession>
<name>A0AAQ3Y073_9ENTE</name>
<gene>
    <name evidence="1" type="ORF">A5888_003805</name>
</gene>
<reference evidence="1" key="2">
    <citation type="submission" date="2024-03" db="EMBL/GenBank/DDBJ databases">
        <title>The Genome Sequence of Enterococcus sp. DIV0242b.</title>
        <authorList>
            <consortium name="The Broad Institute Genomics Platform"/>
            <consortium name="The Broad Institute Microbial Omics Core"/>
            <consortium name="The Broad Institute Genomic Center for Infectious Diseases"/>
            <person name="Earl A."/>
            <person name="Manson A."/>
            <person name="Gilmore M."/>
            <person name="Schwartman J."/>
            <person name="Shea T."/>
            <person name="Abouelleil A."/>
            <person name="Cao P."/>
            <person name="Chapman S."/>
            <person name="Cusick C."/>
            <person name="Young S."/>
            <person name="Neafsey D."/>
            <person name="Nusbaum C."/>
            <person name="Birren B."/>
        </authorList>
    </citation>
    <scope>NUCLEOTIDE SEQUENCE</scope>
    <source>
        <strain evidence="1">9E7_DIV0242</strain>
    </source>
</reference>